<dbReference type="SMART" id="SM00280">
    <property type="entry name" value="KAZAL"/>
    <property type="match status" value="1"/>
</dbReference>
<proteinExistence type="predicted"/>
<dbReference type="Pfam" id="PF00050">
    <property type="entry name" value="Kazal_1"/>
    <property type="match status" value="1"/>
</dbReference>
<dbReference type="Gene3D" id="3.30.60.30">
    <property type="match status" value="1"/>
</dbReference>
<name>A0A1M7ZAK8_9BACT</name>
<gene>
    <name evidence="2" type="ORF">SAMN04488108_1726</name>
</gene>
<keyword evidence="3" id="KW-1185">Reference proteome</keyword>
<evidence type="ECO:0000313" key="2">
    <source>
        <dbReference type="EMBL" id="SHO61957.1"/>
    </source>
</evidence>
<dbReference type="InterPro" id="IPR036058">
    <property type="entry name" value="Kazal_dom_sf"/>
</dbReference>
<dbReference type="PROSITE" id="PS51257">
    <property type="entry name" value="PROKAR_LIPOPROTEIN"/>
    <property type="match status" value="1"/>
</dbReference>
<accession>A0A1M7ZAK8</accession>
<evidence type="ECO:0000313" key="3">
    <source>
        <dbReference type="Proteomes" id="UP000184609"/>
    </source>
</evidence>
<organism evidence="2 3">
    <name type="scientific">Algoriphagus zhangzhouensis</name>
    <dbReference type="NCBI Taxonomy" id="1073327"/>
    <lineage>
        <taxon>Bacteria</taxon>
        <taxon>Pseudomonadati</taxon>
        <taxon>Bacteroidota</taxon>
        <taxon>Cytophagia</taxon>
        <taxon>Cytophagales</taxon>
        <taxon>Cyclobacteriaceae</taxon>
        <taxon>Algoriphagus</taxon>
    </lineage>
</organism>
<feature type="domain" description="Kazal-like" evidence="1">
    <location>
        <begin position="23"/>
        <end position="75"/>
    </location>
</feature>
<dbReference type="STRING" id="1073327.SAMN04488108_1726"/>
<dbReference type="RefSeq" id="WP_073571368.1">
    <property type="nucleotide sequence ID" value="NZ_FRXN01000002.1"/>
</dbReference>
<dbReference type="OrthoDB" id="9800302at2"/>
<dbReference type="CDD" id="cd00104">
    <property type="entry name" value="KAZAL_FS"/>
    <property type="match status" value="1"/>
</dbReference>
<dbReference type="SUPFAM" id="SSF100895">
    <property type="entry name" value="Kazal-type serine protease inhibitors"/>
    <property type="match status" value="1"/>
</dbReference>
<dbReference type="InterPro" id="IPR002350">
    <property type="entry name" value="Kazal_dom"/>
</dbReference>
<dbReference type="AlphaFoldDB" id="A0A1M7ZAK8"/>
<reference evidence="3" key="1">
    <citation type="submission" date="2016-12" db="EMBL/GenBank/DDBJ databases">
        <authorList>
            <person name="Varghese N."/>
            <person name="Submissions S."/>
        </authorList>
    </citation>
    <scope>NUCLEOTIDE SEQUENCE [LARGE SCALE GENOMIC DNA]</scope>
    <source>
        <strain evidence="3">DSM 25035</strain>
    </source>
</reference>
<dbReference type="EMBL" id="FRXN01000002">
    <property type="protein sequence ID" value="SHO61957.1"/>
    <property type="molecule type" value="Genomic_DNA"/>
</dbReference>
<dbReference type="Proteomes" id="UP000184609">
    <property type="component" value="Unassembled WGS sequence"/>
</dbReference>
<evidence type="ECO:0000259" key="1">
    <source>
        <dbReference type="PROSITE" id="PS51465"/>
    </source>
</evidence>
<protein>
    <submittedName>
        <fullName evidence="2">Kazal-type serine protease inhibitor domain-containing protein</fullName>
    </submittedName>
</protein>
<dbReference type="PROSITE" id="PS51465">
    <property type="entry name" value="KAZAL_2"/>
    <property type="match status" value="1"/>
</dbReference>
<sequence length="75" mass="8327">MKFLKFTGLSLLVFIAFSCNDEDSRKNDCFDPDKVSDDGCIEIYQPVCGCDGKTYSNSCHAKNSGLLSWTEGECE</sequence>